<dbReference type="STRING" id="1811193.A0O21_06140"/>
<gene>
    <name evidence="5" type="ORF">A0O21_06140</name>
</gene>
<organism evidence="5 6">
    <name type="scientific">Streptococcus pantholopis</name>
    <dbReference type="NCBI Taxonomy" id="1811193"/>
    <lineage>
        <taxon>Bacteria</taxon>
        <taxon>Bacillati</taxon>
        <taxon>Bacillota</taxon>
        <taxon>Bacilli</taxon>
        <taxon>Lactobacillales</taxon>
        <taxon>Streptococcaceae</taxon>
        <taxon>Streptococcus</taxon>
    </lineage>
</organism>
<dbReference type="Pfam" id="PF13302">
    <property type="entry name" value="Acetyltransf_3"/>
    <property type="match status" value="1"/>
</dbReference>
<reference evidence="6" key="2">
    <citation type="submission" date="2016-03" db="EMBL/GenBank/DDBJ databases">
        <title>Streptococcus antelopensis sp. nov., isolated from the feces of the Tibetan antelope (Pantholops hodgsonii) in Hoh Xil National Nature Reserve, Qinghai, China.</title>
        <authorList>
            <person name="Bai X."/>
        </authorList>
    </citation>
    <scope>NUCLEOTIDE SEQUENCE [LARGE SCALE GENOMIC DNA]</scope>
    <source>
        <strain evidence="6">TA 26</strain>
    </source>
</reference>
<evidence type="ECO:0000313" key="6">
    <source>
        <dbReference type="Proteomes" id="UP000077317"/>
    </source>
</evidence>
<proteinExistence type="inferred from homology"/>
<dbReference type="Gene3D" id="3.40.630.30">
    <property type="match status" value="1"/>
</dbReference>
<dbReference type="InterPro" id="IPR000182">
    <property type="entry name" value="GNAT_dom"/>
</dbReference>
<accession>A0A172Q864</accession>
<evidence type="ECO:0000256" key="3">
    <source>
        <dbReference type="ARBA" id="ARBA00038502"/>
    </source>
</evidence>
<dbReference type="KEGG" id="spat:A0O21_06140"/>
<dbReference type="SUPFAM" id="SSF55729">
    <property type="entry name" value="Acyl-CoA N-acyltransferases (Nat)"/>
    <property type="match status" value="1"/>
</dbReference>
<evidence type="ECO:0000256" key="2">
    <source>
        <dbReference type="ARBA" id="ARBA00023315"/>
    </source>
</evidence>
<dbReference type="RefSeq" id="WP_067062925.1">
    <property type="nucleotide sequence ID" value="NZ_CP014699.1"/>
</dbReference>
<protein>
    <submittedName>
        <fullName evidence="5">GNAT family acetyltransferase</fullName>
    </submittedName>
</protein>
<reference evidence="5 6" key="1">
    <citation type="journal article" date="2016" name="Int. J. Syst. Evol. Microbiol.">
        <title>Streptococcuspantholopis sp. nov., isolated from faeces of the Tibetan antelope (Pantholops hodgsonii).</title>
        <authorList>
            <person name="Bai X."/>
            <person name="Xiong Y."/>
            <person name="Lu S."/>
            <person name="Jin D."/>
            <person name="Lai X."/>
            <person name="Yang J."/>
            <person name="Niu L."/>
            <person name="Hu S."/>
            <person name="Meng X."/>
            <person name="Pu J."/>
            <person name="Ye C."/>
            <person name="Xu J."/>
        </authorList>
    </citation>
    <scope>NUCLEOTIDE SEQUENCE [LARGE SCALE GENOMIC DNA]</scope>
    <source>
        <strain evidence="5 6">TA 26</strain>
    </source>
</reference>
<dbReference type="PROSITE" id="PS51186">
    <property type="entry name" value="GNAT"/>
    <property type="match status" value="1"/>
</dbReference>
<name>A0A172Q864_9STRE</name>
<dbReference type="OrthoDB" id="9798081at2"/>
<feature type="domain" description="N-acetyltransferase" evidence="4">
    <location>
        <begin position="18"/>
        <end position="169"/>
    </location>
</feature>
<dbReference type="PANTHER" id="PTHR43792:SF8">
    <property type="entry name" value="[RIBOSOMAL PROTEIN US5]-ALANINE N-ACETYLTRANSFERASE"/>
    <property type="match status" value="1"/>
</dbReference>
<keyword evidence="1 5" id="KW-0808">Transferase</keyword>
<evidence type="ECO:0000256" key="1">
    <source>
        <dbReference type="ARBA" id="ARBA00022679"/>
    </source>
</evidence>
<dbReference type="EMBL" id="CP014699">
    <property type="protein sequence ID" value="AND79631.1"/>
    <property type="molecule type" value="Genomic_DNA"/>
</dbReference>
<keyword evidence="6" id="KW-1185">Reference proteome</keyword>
<sequence>MDIWTELGRLAFWTTERLIMRPFTFSDSDDFWAICSNPQNLSFIFPAQASRQESDCLLVHYFMMSPLGIWAVEDQETGKMIGAIRFEKLNPVTRTTEIGYFLHRDFWGRGYMTECLQNLVDLSFTAMDLQALKIIVHKENAASRRVAQKSGFRLMREFKGSDRYSHKMRNYTEYQILKGDYDYE</sequence>
<comment type="similarity">
    <text evidence="3">Belongs to the acetyltransferase family. RimJ subfamily.</text>
</comment>
<dbReference type="GO" id="GO:0005737">
    <property type="term" value="C:cytoplasm"/>
    <property type="evidence" value="ECO:0007669"/>
    <property type="project" value="TreeGrafter"/>
</dbReference>
<dbReference type="GO" id="GO:0008999">
    <property type="term" value="F:protein-N-terminal-alanine acetyltransferase activity"/>
    <property type="evidence" value="ECO:0007669"/>
    <property type="project" value="TreeGrafter"/>
</dbReference>
<dbReference type="AlphaFoldDB" id="A0A172Q864"/>
<evidence type="ECO:0000259" key="4">
    <source>
        <dbReference type="PROSITE" id="PS51186"/>
    </source>
</evidence>
<dbReference type="PANTHER" id="PTHR43792">
    <property type="entry name" value="GNAT FAMILY, PUTATIVE (AFU_ORTHOLOGUE AFUA_3G00765)-RELATED-RELATED"/>
    <property type="match status" value="1"/>
</dbReference>
<dbReference type="InterPro" id="IPR016181">
    <property type="entry name" value="Acyl_CoA_acyltransferase"/>
</dbReference>
<dbReference type="InterPro" id="IPR051531">
    <property type="entry name" value="N-acetyltransferase"/>
</dbReference>
<keyword evidence="2" id="KW-0012">Acyltransferase</keyword>
<evidence type="ECO:0000313" key="5">
    <source>
        <dbReference type="EMBL" id="AND79631.1"/>
    </source>
</evidence>
<dbReference type="Proteomes" id="UP000077317">
    <property type="component" value="Chromosome"/>
</dbReference>